<dbReference type="Proteomes" id="UP000789525">
    <property type="component" value="Unassembled WGS sequence"/>
</dbReference>
<name>A0ACA9N3Q2_9GLOM</name>
<gene>
    <name evidence="1" type="ORF">ACOLOM_LOCUS7609</name>
</gene>
<reference evidence="1" key="1">
    <citation type="submission" date="2021-06" db="EMBL/GenBank/DDBJ databases">
        <authorList>
            <person name="Kallberg Y."/>
            <person name="Tangrot J."/>
            <person name="Rosling A."/>
        </authorList>
    </citation>
    <scope>NUCLEOTIDE SEQUENCE</scope>
    <source>
        <strain evidence="1">CL356</strain>
    </source>
</reference>
<evidence type="ECO:0000313" key="2">
    <source>
        <dbReference type="Proteomes" id="UP000789525"/>
    </source>
</evidence>
<evidence type="ECO:0000313" key="1">
    <source>
        <dbReference type="EMBL" id="CAG8630305.1"/>
    </source>
</evidence>
<accession>A0ACA9N3Q2</accession>
<comment type="caution">
    <text evidence="1">The sequence shown here is derived from an EMBL/GenBank/DDBJ whole genome shotgun (WGS) entry which is preliminary data.</text>
</comment>
<keyword evidence="2" id="KW-1185">Reference proteome</keyword>
<protein>
    <submittedName>
        <fullName evidence="1">1087_t:CDS:1</fullName>
    </submittedName>
</protein>
<organism evidence="1 2">
    <name type="scientific">Acaulospora colombiana</name>
    <dbReference type="NCBI Taxonomy" id="27376"/>
    <lineage>
        <taxon>Eukaryota</taxon>
        <taxon>Fungi</taxon>
        <taxon>Fungi incertae sedis</taxon>
        <taxon>Mucoromycota</taxon>
        <taxon>Glomeromycotina</taxon>
        <taxon>Glomeromycetes</taxon>
        <taxon>Diversisporales</taxon>
        <taxon>Acaulosporaceae</taxon>
        <taxon>Acaulospora</taxon>
    </lineage>
</organism>
<dbReference type="EMBL" id="CAJVPT010017991">
    <property type="protein sequence ID" value="CAG8630305.1"/>
    <property type="molecule type" value="Genomic_DNA"/>
</dbReference>
<proteinExistence type="predicted"/>
<sequence length="645" mass="69359">MKAFAFLNGSKKSQQNRQRGEQGRQLSIMVKNTRTSSEYDQNEQQSSTRPSPSPAPSTRSFFSSRSSSGRTGTSGYESVPLTPNQSSSSKSRPSLSLAFGRPSPAPPSPHEDALPEQKPRSPVYTRFIFSKSSPQLPQDPIGPLSTSNPPEPPFSAPPVPLLPARFATPEPVVPLWALPSSPAQDSFATQRATLKPPKASSSVEAFKGPLSENSVSESVLLQRRRAKTPLTPHSSASGSSHHTSYYRPRGESHSSRARSESNSSRARSESSASSRSGGGSYRPKAKPPTTHLDDIWGGFLKEIDEDIADLRNTPVKARPRETTNLSTPVATPREDVPALPVITPLVTRQSDISHTIQPNNTAEGGSIHSLTVPSDTLTIHHSPSHVQNSKSSDSLSSLPYLYSPDVSLDSSPVPTSSPAPKRTKAKAISKEDDLRPTSADSQFSQFSLSLFPSPPSIPIIRPTTDKGTFRTERDDKEAEYGVTGDSYIFKSILPSSRQPGGRRVLIIPKGNQTAGSTSVSPTESKFLLESNPNVRSGQSVVLAGQRSVSSSSLPAIEEQLSRLRETLFDNPDMVRSKPGTLPDSSSALATKSLVEASNKMSKDAPNGIFGKSDQVQVVVTSDVTSPEETSRPAFSDVNLQWGYAL</sequence>